<dbReference type="EMBL" id="UOFS01000024">
    <property type="protein sequence ID" value="VAW95904.1"/>
    <property type="molecule type" value="Genomic_DNA"/>
</dbReference>
<evidence type="ECO:0000313" key="2">
    <source>
        <dbReference type="EMBL" id="VAW95904.1"/>
    </source>
</evidence>
<organism evidence="2">
    <name type="scientific">hydrothermal vent metagenome</name>
    <dbReference type="NCBI Taxonomy" id="652676"/>
    <lineage>
        <taxon>unclassified sequences</taxon>
        <taxon>metagenomes</taxon>
        <taxon>ecological metagenomes</taxon>
    </lineage>
</organism>
<dbReference type="SUPFAM" id="SSF46955">
    <property type="entry name" value="Putative DNA-binding domain"/>
    <property type="match status" value="1"/>
</dbReference>
<protein>
    <recommendedName>
        <fullName evidence="1">Helix-turn-helix domain-containing protein</fullName>
    </recommendedName>
</protein>
<dbReference type="AlphaFoldDB" id="A0A3B1APP0"/>
<reference evidence="2" key="1">
    <citation type="submission" date="2018-06" db="EMBL/GenBank/DDBJ databases">
        <authorList>
            <person name="Zhirakovskaya E."/>
        </authorList>
    </citation>
    <scope>NUCLEOTIDE SEQUENCE</scope>
</reference>
<gene>
    <name evidence="2" type="ORF">MNBD_GAMMA22-1898</name>
</gene>
<dbReference type="InterPro" id="IPR010093">
    <property type="entry name" value="SinI_DNA-bd"/>
</dbReference>
<proteinExistence type="predicted"/>
<name>A0A3B1APP0_9ZZZZ</name>
<accession>A0A3B1APP0</accession>
<dbReference type="Pfam" id="PF12728">
    <property type="entry name" value="HTH_17"/>
    <property type="match status" value="1"/>
</dbReference>
<evidence type="ECO:0000259" key="1">
    <source>
        <dbReference type="Pfam" id="PF12728"/>
    </source>
</evidence>
<feature type="domain" description="Helix-turn-helix" evidence="1">
    <location>
        <begin position="7"/>
        <end position="57"/>
    </location>
</feature>
<dbReference type="InterPro" id="IPR009061">
    <property type="entry name" value="DNA-bd_dom_put_sf"/>
</dbReference>
<dbReference type="NCBIfam" id="TIGR01764">
    <property type="entry name" value="excise"/>
    <property type="match status" value="1"/>
</dbReference>
<dbReference type="GO" id="GO:0003677">
    <property type="term" value="F:DNA binding"/>
    <property type="evidence" value="ECO:0007669"/>
    <property type="project" value="InterPro"/>
</dbReference>
<dbReference type="InterPro" id="IPR041657">
    <property type="entry name" value="HTH_17"/>
</dbReference>
<sequence>MIRTDRWLTLDELAEYLKLSRSKLYRMTQDSEIPASKVASQWRFDRHEIDEWMKKQRPSTNNNSNCNNRIDVKVMKNGGT</sequence>